<dbReference type="Proteomes" id="UP000295055">
    <property type="component" value="Unassembled WGS sequence"/>
</dbReference>
<gene>
    <name evidence="1" type="ORF">EC835_109125</name>
</gene>
<evidence type="ECO:0000313" key="2">
    <source>
        <dbReference type="Proteomes" id="UP000295055"/>
    </source>
</evidence>
<comment type="caution">
    <text evidence="1">The sequence shown here is derived from an EMBL/GenBank/DDBJ whole genome shotgun (WGS) entry which is preliminary data.</text>
</comment>
<dbReference type="CDD" id="cd04183">
    <property type="entry name" value="GT2_BcE_like"/>
    <property type="match status" value="1"/>
</dbReference>
<reference evidence="1 2" key="1">
    <citation type="submission" date="2019-03" db="EMBL/GenBank/DDBJ databases">
        <title>Genomic analyses of the natural microbiome of Caenorhabditis elegans.</title>
        <authorList>
            <person name="Samuel B."/>
        </authorList>
    </citation>
    <scope>NUCLEOTIDE SEQUENCE [LARGE SCALE GENOMIC DNA]</scope>
    <source>
        <strain evidence="1 2">JUb102</strain>
    </source>
</reference>
<protein>
    <recommendedName>
        <fullName evidence="3">Capsular biosynthesis protein</fullName>
    </recommendedName>
</protein>
<accession>A0A4R3NGH1</accession>
<evidence type="ECO:0008006" key="3">
    <source>
        <dbReference type="Google" id="ProtNLM"/>
    </source>
</evidence>
<dbReference type="InterPro" id="IPR029044">
    <property type="entry name" value="Nucleotide-diphossugar_trans"/>
</dbReference>
<sequence>MIIIPMAGLSSRFTKAGYKKPKYMLKAHNKTIFSHAISSFSAFFETNHFIFVVRNIDSIISFVNHEVQQLGIKSFKIVTLDHDTRGQAETVYIALEREEKAYNGSITIFNIDTFRLNFTFPNLNNIDAGYLEVFKGSGDNWSFVKPVSNNSTLITETAEKKAISNLCCTGLYYFSEKIDFINAYNNYLSIPSEKWEKGELYIAPLYNYLIKQNKKIHYHLIERSDVIFCGIPSEYEEFLNESF</sequence>
<dbReference type="InterPro" id="IPR016873">
    <property type="entry name" value="Caps_polysacc_synth_BcbE_prd"/>
</dbReference>
<dbReference type="OrthoDB" id="9788272at2"/>
<evidence type="ECO:0000313" key="1">
    <source>
        <dbReference type="EMBL" id="TCT30372.1"/>
    </source>
</evidence>
<dbReference type="RefSeq" id="WP_132497039.1">
    <property type="nucleotide sequence ID" value="NZ_SMAS01000009.1"/>
</dbReference>
<organism evidence="1 2">
    <name type="scientific">Providencia alcalifaciens</name>
    <dbReference type="NCBI Taxonomy" id="126385"/>
    <lineage>
        <taxon>Bacteria</taxon>
        <taxon>Pseudomonadati</taxon>
        <taxon>Pseudomonadota</taxon>
        <taxon>Gammaproteobacteria</taxon>
        <taxon>Enterobacterales</taxon>
        <taxon>Morganellaceae</taxon>
        <taxon>Providencia</taxon>
    </lineage>
</organism>
<dbReference type="EMBL" id="SMAS01000009">
    <property type="protein sequence ID" value="TCT30372.1"/>
    <property type="molecule type" value="Genomic_DNA"/>
</dbReference>
<dbReference type="Gene3D" id="3.90.550.10">
    <property type="entry name" value="Spore Coat Polysaccharide Biosynthesis Protein SpsA, Chain A"/>
    <property type="match status" value="1"/>
</dbReference>
<dbReference type="PIRSF" id="PIRSF028162">
    <property type="entry name" value="BcbE_prd"/>
    <property type="match status" value="1"/>
</dbReference>
<name>A0A4R3NGH1_9GAMM</name>
<proteinExistence type="predicted"/>
<dbReference type="AlphaFoldDB" id="A0A4R3NGH1"/>
<dbReference type="SUPFAM" id="SSF53448">
    <property type="entry name" value="Nucleotide-diphospho-sugar transferases"/>
    <property type="match status" value="1"/>
</dbReference>